<dbReference type="EMBL" id="KZ613785">
    <property type="protein sequence ID" value="PMD62133.1"/>
    <property type="molecule type" value="Genomic_DNA"/>
</dbReference>
<dbReference type="AlphaFoldDB" id="A0A2J6TGI4"/>
<name>A0A2J6TGI4_9HELO</name>
<dbReference type="Pfam" id="PF26639">
    <property type="entry name" value="Het-6_barrel"/>
    <property type="match status" value="1"/>
</dbReference>
<dbReference type="InParanoid" id="A0A2J6TGI4"/>
<evidence type="ECO:0000313" key="1">
    <source>
        <dbReference type="EMBL" id="PMD62133.1"/>
    </source>
</evidence>
<dbReference type="OrthoDB" id="2157530at2759"/>
<evidence type="ECO:0000313" key="2">
    <source>
        <dbReference type="Proteomes" id="UP000235371"/>
    </source>
</evidence>
<proteinExistence type="predicted"/>
<dbReference type="Proteomes" id="UP000235371">
    <property type="component" value="Unassembled WGS sequence"/>
</dbReference>
<dbReference type="GeneID" id="36581543"/>
<organism evidence="1 2">
    <name type="scientific">Hyaloscypha bicolor E</name>
    <dbReference type="NCBI Taxonomy" id="1095630"/>
    <lineage>
        <taxon>Eukaryota</taxon>
        <taxon>Fungi</taxon>
        <taxon>Dikarya</taxon>
        <taxon>Ascomycota</taxon>
        <taxon>Pezizomycotina</taxon>
        <taxon>Leotiomycetes</taxon>
        <taxon>Helotiales</taxon>
        <taxon>Hyaloscyphaceae</taxon>
        <taxon>Hyaloscypha</taxon>
        <taxon>Hyaloscypha bicolor</taxon>
    </lineage>
</organism>
<gene>
    <name evidence="1" type="ORF">K444DRAFT_511409</name>
</gene>
<accession>A0A2J6TGI4</accession>
<feature type="non-terminal residue" evidence="1">
    <location>
        <position position="1"/>
    </location>
</feature>
<feature type="non-terminal residue" evidence="1">
    <location>
        <position position="61"/>
    </location>
</feature>
<keyword evidence="2" id="KW-1185">Reference proteome</keyword>
<dbReference type="RefSeq" id="XP_024739037.1">
    <property type="nucleotide sequence ID" value="XM_024873463.1"/>
</dbReference>
<sequence length="61" mass="6684">PTAPCRSSGGYIGLVPSNAEEGDEIWVGKGTWVPLVLRQSGDFRTFIGECYIHGIMDWEAL</sequence>
<reference evidence="1 2" key="1">
    <citation type="submission" date="2016-04" db="EMBL/GenBank/DDBJ databases">
        <title>A degradative enzymes factory behind the ericoid mycorrhizal symbiosis.</title>
        <authorList>
            <consortium name="DOE Joint Genome Institute"/>
            <person name="Martino E."/>
            <person name="Morin E."/>
            <person name="Grelet G."/>
            <person name="Kuo A."/>
            <person name="Kohler A."/>
            <person name="Daghino S."/>
            <person name="Barry K."/>
            <person name="Choi C."/>
            <person name="Cichocki N."/>
            <person name="Clum A."/>
            <person name="Copeland A."/>
            <person name="Hainaut M."/>
            <person name="Haridas S."/>
            <person name="Labutti K."/>
            <person name="Lindquist E."/>
            <person name="Lipzen A."/>
            <person name="Khouja H.-R."/>
            <person name="Murat C."/>
            <person name="Ohm R."/>
            <person name="Olson A."/>
            <person name="Spatafora J."/>
            <person name="Veneault-Fourrey C."/>
            <person name="Henrissat B."/>
            <person name="Grigoriev I."/>
            <person name="Martin F."/>
            <person name="Perotto S."/>
        </authorList>
    </citation>
    <scope>NUCLEOTIDE SEQUENCE [LARGE SCALE GENOMIC DNA]</scope>
    <source>
        <strain evidence="1 2">E</strain>
    </source>
</reference>
<protein>
    <submittedName>
        <fullName evidence="1">Uncharacterized protein</fullName>
    </submittedName>
</protein>